<dbReference type="Gene3D" id="3.40.50.1820">
    <property type="entry name" value="alpha/beta hydrolase"/>
    <property type="match status" value="1"/>
</dbReference>
<evidence type="ECO:0000256" key="1">
    <source>
        <dbReference type="ARBA" id="ARBA00022801"/>
    </source>
</evidence>
<proteinExistence type="inferred from homology"/>
<protein>
    <recommendedName>
        <fullName evidence="4">Putative phospholipase</fullName>
        <ecNumber evidence="4">3.1.1.47</ecNumber>
    </recommendedName>
</protein>
<comment type="caution">
    <text evidence="8">The sequence shown here is derived from an EMBL/GenBank/DDBJ whole genome shotgun (WGS) entry which is preliminary data.</text>
</comment>
<accession>A0A1Q8RC42</accession>
<sequence length="563" mass="62521">MAERLPLTYKDADVELESLADPQDFEDPDSPLPLLHDDDDDDDNDNDHANTNRQTALGRLTCSNIMRNTPKWMRTAQPRGRSAWHNVFDALKPRLTWRYVVSALVVLYVFYCIIFQSPLFASNLPAYTGPFEVGAIDVEVPVRTPRKTSDWVLASNGKPAFELETVLFTLYYPAAQDAKSDNHHPWVPKPVSLTAEGYARAAHFNNFISRPVFTFALWAIAGSIKIPAMVDVPLMHKDKDGKPDRNTVVIFSHGQASSRTDYTHYCGELASRGIIVAAIEHRDGSAPGSIVTSKEGKERRVMYLNKNDLQNGKDMDDDAFKFEQLAFRQAEIEETVAVLKSLHAGKGATVFADNARKEGRDLTGWEDRLNFTQIIIAGHSLGATGALQALRGAPSAKNPAVGGVIFDPGKSSGRLNTDIDVPVLIINSDSWSKKVTVFFGRPHFDTVKEIAQDVLKRIGASWFLTSMRTSHPSVTDAPLIEPWLLRWTTGATIDAVQGVDTYIHPTAKFLSFVSTGKRSSVLALGVTHEEYGKDIRTDSEKKGFSQDLVRYWQVHVAPQPEIE</sequence>
<gene>
    <name evidence="8" type="ORF">CCHL11_07054</name>
</gene>
<feature type="compositionally biased region" description="Acidic residues" evidence="6">
    <location>
        <begin position="17"/>
        <end position="29"/>
    </location>
</feature>
<comment type="catalytic activity">
    <reaction evidence="4">
        <text>a 1-O-alkyl-2-acetyl-sn-glycero-3-phosphocholine + H2O = a 1-O-alkyl-sn-glycero-3-phosphocholine + acetate + H(+)</text>
        <dbReference type="Rhea" id="RHEA:17777"/>
        <dbReference type="ChEBI" id="CHEBI:15377"/>
        <dbReference type="ChEBI" id="CHEBI:15378"/>
        <dbReference type="ChEBI" id="CHEBI:30089"/>
        <dbReference type="ChEBI" id="CHEBI:30909"/>
        <dbReference type="ChEBI" id="CHEBI:36707"/>
        <dbReference type="EC" id="3.1.1.47"/>
    </reaction>
</comment>
<dbReference type="STRING" id="708187.A0A1Q8RC42"/>
<dbReference type="PIRSF" id="PIRSF018169">
    <property type="entry name" value="PAF_acetylhydrolase"/>
    <property type="match status" value="1"/>
</dbReference>
<dbReference type="SUPFAM" id="SSF53474">
    <property type="entry name" value="alpha/beta-Hydrolases"/>
    <property type="match status" value="1"/>
</dbReference>
<feature type="active site" description="Charge relay system" evidence="5">
    <location>
        <position position="471"/>
    </location>
</feature>
<keyword evidence="3 4" id="KW-0443">Lipid metabolism</keyword>
<dbReference type="EMBL" id="MPGH01000240">
    <property type="protein sequence ID" value="OLN81905.1"/>
    <property type="molecule type" value="Genomic_DNA"/>
</dbReference>
<evidence type="ECO:0000256" key="3">
    <source>
        <dbReference type="ARBA" id="ARBA00023098"/>
    </source>
</evidence>
<dbReference type="InterPro" id="IPR029058">
    <property type="entry name" value="AB_hydrolase_fold"/>
</dbReference>
<evidence type="ECO:0000313" key="8">
    <source>
        <dbReference type="EMBL" id="OLN81905.1"/>
    </source>
</evidence>
<evidence type="ECO:0000256" key="6">
    <source>
        <dbReference type="SAM" id="MobiDB-lite"/>
    </source>
</evidence>
<organism evidence="8 9">
    <name type="scientific">Colletotrichum chlorophyti</name>
    <dbReference type="NCBI Taxonomy" id="708187"/>
    <lineage>
        <taxon>Eukaryota</taxon>
        <taxon>Fungi</taxon>
        <taxon>Dikarya</taxon>
        <taxon>Ascomycota</taxon>
        <taxon>Pezizomycotina</taxon>
        <taxon>Sordariomycetes</taxon>
        <taxon>Hypocreomycetidae</taxon>
        <taxon>Glomerellales</taxon>
        <taxon>Glomerellaceae</taxon>
        <taxon>Colletotrichum</taxon>
    </lineage>
</organism>
<name>A0A1Q8RC42_9PEZI</name>
<keyword evidence="7" id="KW-0812">Transmembrane</keyword>
<evidence type="ECO:0000256" key="7">
    <source>
        <dbReference type="SAM" id="Phobius"/>
    </source>
</evidence>
<feature type="active site" description="Nucleophile" evidence="5">
    <location>
        <position position="380"/>
    </location>
</feature>
<reference evidence="8 9" key="1">
    <citation type="submission" date="2016-11" db="EMBL/GenBank/DDBJ databases">
        <title>Draft Genome Assembly of Colletotrichum chlorophyti a pathogen of herbaceous plants.</title>
        <authorList>
            <person name="Gan P."/>
            <person name="Narusaka M."/>
            <person name="Tsushima A."/>
            <person name="Narusaka Y."/>
            <person name="Takano Y."/>
            <person name="Shirasu K."/>
        </authorList>
    </citation>
    <scope>NUCLEOTIDE SEQUENCE [LARGE SCALE GENOMIC DNA]</scope>
    <source>
        <strain evidence="8 9">NTL11</strain>
    </source>
</reference>
<evidence type="ECO:0000313" key="9">
    <source>
        <dbReference type="Proteomes" id="UP000186583"/>
    </source>
</evidence>
<evidence type="ECO:0000256" key="4">
    <source>
        <dbReference type="PIRNR" id="PIRNR018169"/>
    </source>
</evidence>
<dbReference type="GO" id="GO:0016042">
    <property type="term" value="P:lipid catabolic process"/>
    <property type="evidence" value="ECO:0007669"/>
    <property type="project" value="UniProtKB-KW"/>
</dbReference>
<dbReference type="InterPro" id="IPR016715">
    <property type="entry name" value="PAF_acetylhydro_eukaryote"/>
</dbReference>
<dbReference type="PANTHER" id="PTHR10272">
    <property type="entry name" value="PLATELET-ACTIVATING FACTOR ACETYLHYDROLASE"/>
    <property type="match status" value="1"/>
</dbReference>
<dbReference type="EC" id="3.1.1.47" evidence="4"/>
<feature type="region of interest" description="Disordered" evidence="6">
    <location>
        <begin position="17"/>
        <end position="54"/>
    </location>
</feature>
<keyword evidence="1 4" id="KW-0378">Hydrolase</keyword>
<feature type="active site" description="Charge relay system" evidence="5">
    <location>
        <position position="407"/>
    </location>
</feature>
<dbReference type="OrthoDB" id="2363873at2759"/>
<evidence type="ECO:0000256" key="5">
    <source>
        <dbReference type="PIRSR" id="PIRSR018169-1"/>
    </source>
</evidence>
<comment type="similarity">
    <text evidence="4">Belongs to the serine esterase family.</text>
</comment>
<evidence type="ECO:0000256" key="2">
    <source>
        <dbReference type="ARBA" id="ARBA00022963"/>
    </source>
</evidence>
<keyword evidence="2 4" id="KW-0442">Lipid degradation</keyword>
<keyword evidence="7" id="KW-1133">Transmembrane helix</keyword>
<feature type="transmembrane region" description="Helical" evidence="7">
    <location>
        <begin position="99"/>
        <end position="121"/>
    </location>
</feature>
<keyword evidence="9" id="KW-1185">Reference proteome</keyword>
<dbReference type="Pfam" id="PF03403">
    <property type="entry name" value="PAF-AH_p_II"/>
    <property type="match status" value="1"/>
</dbReference>
<dbReference type="GO" id="GO:0003847">
    <property type="term" value="F:1-alkyl-2-acetylglycerophosphocholine esterase activity"/>
    <property type="evidence" value="ECO:0007669"/>
    <property type="project" value="UniProtKB-UniRule"/>
</dbReference>
<dbReference type="AlphaFoldDB" id="A0A1Q8RC42"/>
<dbReference type="Proteomes" id="UP000186583">
    <property type="component" value="Unassembled WGS sequence"/>
</dbReference>
<dbReference type="PANTHER" id="PTHR10272:SF11">
    <property type="entry name" value="PHOSPHOLIPASE-RELATED"/>
    <property type="match status" value="1"/>
</dbReference>
<keyword evidence="7" id="KW-0472">Membrane</keyword>